<sequence>MTNGMGGVVTLMVVAGVSRTAPELMELGMEELGTTARTPDA</sequence>
<organism evidence="1">
    <name type="scientific">Methyloraptor flagellatus</name>
    <dbReference type="NCBI Taxonomy" id="3162530"/>
    <lineage>
        <taxon>Bacteria</taxon>
        <taxon>Pseudomonadati</taxon>
        <taxon>Pseudomonadota</taxon>
        <taxon>Alphaproteobacteria</taxon>
        <taxon>Hyphomicrobiales</taxon>
        <taxon>Ancalomicrobiaceae</taxon>
        <taxon>Methyloraptor</taxon>
    </lineage>
</organism>
<dbReference type="AlphaFoldDB" id="A0AAU7XD52"/>
<protein>
    <submittedName>
        <fullName evidence="1">Uncharacterized protein</fullName>
    </submittedName>
</protein>
<dbReference type="EMBL" id="CP158568">
    <property type="protein sequence ID" value="XBY45670.1"/>
    <property type="molecule type" value="Genomic_DNA"/>
</dbReference>
<proteinExistence type="predicted"/>
<gene>
    <name evidence="1" type="ORF">ABS361_05190</name>
</gene>
<accession>A0AAU7XD52</accession>
<dbReference type="KEGG" id="mflg:ABS361_05190"/>
<evidence type="ECO:0000313" key="1">
    <source>
        <dbReference type="EMBL" id="XBY45670.1"/>
    </source>
</evidence>
<reference evidence="1" key="1">
    <citation type="submission" date="2024-06" db="EMBL/GenBank/DDBJ databases">
        <title>Methylostella associata gen. nov., sp. nov., a novel Ancalomicrobiaceae-affiliated facultatively methylotrophic bacteria that feed on methanotrophs of the genus Methylococcus.</title>
        <authorList>
            <person name="Saltykova V."/>
            <person name="Danilova O.V."/>
            <person name="Oshkin I.Y."/>
            <person name="Belova S.E."/>
            <person name="Pimenov N.V."/>
            <person name="Dedysh S.N."/>
        </authorList>
    </citation>
    <scope>NUCLEOTIDE SEQUENCE</scope>
    <source>
        <strain evidence="1">S20</strain>
    </source>
</reference>
<dbReference type="RefSeq" id="WP_407050763.1">
    <property type="nucleotide sequence ID" value="NZ_CP158568.1"/>
</dbReference>
<name>A0AAU7XD52_9HYPH</name>